<feature type="compositionally biased region" description="Pro residues" evidence="1">
    <location>
        <begin position="108"/>
        <end position="119"/>
    </location>
</feature>
<evidence type="ECO:0000313" key="2">
    <source>
        <dbReference type="EMBL" id="ATB45730.1"/>
    </source>
</evidence>
<feature type="compositionally biased region" description="Low complexity" evidence="1">
    <location>
        <begin position="73"/>
        <end position="89"/>
    </location>
</feature>
<accession>A0A250JQ40</accession>
<keyword evidence="3" id="KW-1185">Reference proteome</keyword>
<evidence type="ECO:0000313" key="3">
    <source>
        <dbReference type="Proteomes" id="UP000217343"/>
    </source>
</evidence>
<feature type="region of interest" description="Disordered" evidence="1">
    <location>
        <begin position="61"/>
        <end position="136"/>
    </location>
</feature>
<organism evidence="2 3">
    <name type="scientific">Corallococcus macrosporus DSM 14697</name>
    <dbReference type="NCBI Taxonomy" id="1189310"/>
    <lineage>
        <taxon>Bacteria</taxon>
        <taxon>Pseudomonadati</taxon>
        <taxon>Myxococcota</taxon>
        <taxon>Myxococcia</taxon>
        <taxon>Myxococcales</taxon>
        <taxon>Cystobacterineae</taxon>
        <taxon>Myxococcaceae</taxon>
        <taxon>Corallococcus</taxon>
    </lineage>
</organism>
<dbReference type="Proteomes" id="UP000217343">
    <property type="component" value="Chromosome"/>
</dbReference>
<dbReference type="EMBL" id="CP022203">
    <property type="protein sequence ID" value="ATB45730.1"/>
    <property type="molecule type" value="Genomic_DNA"/>
</dbReference>
<proteinExistence type="predicted"/>
<dbReference type="AlphaFoldDB" id="A0A250JQ40"/>
<evidence type="ECO:0000256" key="1">
    <source>
        <dbReference type="SAM" id="MobiDB-lite"/>
    </source>
</evidence>
<feature type="region of interest" description="Disordered" evidence="1">
    <location>
        <begin position="249"/>
        <end position="280"/>
    </location>
</feature>
<dbReference type="RefSeq" id="WP_157757457.1">
    <property type="nucleotide sequence ID" value="NZ_CP022203.1"/>
</dbReference>
<protein>
    <submittedName>
        <fullName evidence="2">Uncharacterized protein</fullName>
    </submittedName>
</protein>
<sequence length="280" mass="28659">MSLTRKRVAGAVLALALAGALSTGVASGVERLRGKARKRLAPPAPAFQGEAVRTRDIEDLARGRGSAPHPMTASAAPRRALSAPGPRARMPGETQRPAPWTERGAPAPSEPQPRPPDPGAAPNSMGHGAHGAGLTTRLPTPLRVGWTVVASSPGQVRLVADVERLAGFAAPVEVRLSLPAGVTLMEGAATFTVPAGAAEGGYSATYVVAFDTGRPPMDDLVLVARSEGAGFGVHAEARHVFGRALVMTPPQPVPRGPELPAALMTGAGRPRGAPDSDEEP</sequence>
<name>A0A250JQ40_9BACT</name>
<dbReference type="KEGG" id="mmas:MYMAC_001315"/>
<reference evidence="2 3" key="1">
    <citation type="submission" date="2017-06" db="EMBL/GenBank/DDBJ databases">
        <title>Sequencing and comparative analysis of myxobacterial genomes.</title>
        <authorList>
            <person name="Rupp O."/>
            <person name="Goesmann A."/>
            <person name="Sogaard-Andersen L."/>
        </authorList>
    </citation>
    <scope>NUCLEOTIDE SEQUENCE [LARGE SCALE GENOMIC DNA]</scope>
    <source>
        <strain evidence="2 3">DSM 14697</strain>
    </source>
</reference>
<gene>
    <name evidence="2" type="ORF">MYMAC_001315</name>
</gene>
<dbReference type="OrthoDB" id="5515682at2"/>